<feature type="domain" description="Tyr recombinase" evidence="2">
    <location>
        <begin position="215"/>
        <end position="412"/>
    </location>
</feature>
<keyword evidence="4" id="KW-1185">Reference proteome</keyword>
<protein>
    <submittedName>
        <fullName evidence="3">Tyrosine-type recombinase/integrase</fullName>
    </submittedName>
</protein>
<dbReference type="InterPro" id="IPR013762">
    <property type="entry name" value="Integrase-like_cat_sf"/>
</dbReference>
<organism evidence="3 4">
    <name type="scientific">Hymenobacter yonginensis</name>
    <dbReference type="NCBI Taxonomy" id="748197"/>
    <lineage>
        <taxon>Bacteria</taxon>
        <taxon>Pseudomonadati</taxon>
        <taxon>Bacteroidota</taxon>
        <taxon>Cytophagia</taxon>
        <taxon>Cytophagales</taxon>
        <taxon>Hymenobacteraceae</taxon>
        <taxon>Hymenobacter</taxon>
    </lineage>
</organism>
<dbReference type="CDD" id="cd01185">
    <property type="entry name" value="INTN1_C_like"/>
    <property type="match status" value="1"/>
</dbReference>
<dbReference type="Gene3D" id="1.10.443.10">
    <property type="entry name" value="Intergrase catalytic core"/>
    <property type="match status" value="1"/>
</dbReference>
<dbReference type="PROSITE" id="PS51898">
    <property type="entry name" value="TYR_RECOMBINASE"/>
    <property type="match status" value="1"/>
</dbReference>
<gene>
    <name evidence="3" type="ORF">O9Z63_07455</name>
</gene>
<dbReference type="InterPro" id="IPR011010">
    <property type="entry name" value="DNA_brk_join_enz"/>
</dbReference>
<accession>A0ABY7PT46</accession>
<dbReference type="Pfam" id="PF17293">
    <property type="entry name" value="Arm-DNA-bind_5"/>
    <property type="match status" value="1"/>
</dbReference>
<sequence>MVTQFTLRTDKKDSKGRCPVHLVVYFDGLRLRCATGEKCKPADWNTERQQFRRSYPLAEDANALLARMATDVLAWWRAVRAAGETPTVAGLKNALRPAPAPTPVPERLVVAEIMEFREVMRRRGLMWNTLRHYLVTANWLRDFEQWANRRLTVAGYDLATHDLVLAYLRHERALSPNSLYTVGKDLRRLFGYLRDERGLPVSVEPRKLRVACQDTEKVYLTGPELERLRVTVLPTTLAPVRDVFLFCCYTGLRYSDVLQLHGGNVEALPDGSGRVLRLTQTKTRTRVSVYLTAAASALLEKYAGPEREGPDARLLPVYQNQVMNRYLKRICQLASVTAGVEVVEVRAGQVIKSMRPKHELITMHTARHTFATQSLLRGMPVEVLQKILGHASIKTTLVYAKIVEDFQHQTMRRIWDDAPTPAPVAVAADTICTVESSAA</sequence>
<dbReference type="Proteomes" id="UP001211872">
    <property type="component" value="Chromosome"/>
</dbReference>
<keyword evidence="1" id="KW-0233">DNA recombination</keyword>
<dbReference type="PANTHER" id="PTHR30349:SF64">
    <property type="entry name" value="PROPHAGE INTEGRASE INTD-RELATED"/>
    <property type="match status" value="1"/>
</dbReference>
<reference evidence="3 4" key="1">
    <citation type="journal article" date="2011" name="Int. J. Syst. Evol. Microbiol.">
        <title>Hymenobacter yonginensis sp. nov., isolated from a mesotrophic artificial lake.</title>
        <authorList>
            <person name="Joung Y."/>
            <person name="Cho S.H."/>
            <person name="Kim H."/>
            <person name="Kim S.B."/>
            <person name="Joh K."/>
        </authorList>
    </citation>
    <scope>NUCLEOTIDE SEQUENCE [LARGE SCALE GENOMIC DNA]</scope>
    <source>
        <strain evidence="3 4">KCTC 22745</strain>
    </source>
</reference>
<evidence type="ECO:0000313" key="4">
    <source>
        <dbReference type="Proteomes" id="UP001211872"/>
    </source>
</evidence>
<dbReference type="EMBL" id="CP115396">
    <property type="protein sequence ID" value="WBO86082.1"/>
    <property type="molecule type" value="Genomic_DNA"/>
</dbReference>
<dbReference type="PANTHER" id="PTHR30349">
    <property type="entry name" value="PHAGE INTEGRASE-RELATED"/>
    <property type="match status" value="1"/>
</dbReference>
<dbReference type="InterPro" id="IPR035386">
    <property type="entry name" value="Arm-DNA-bind_5"/>
</dbReference>
<dbReference type="InterPro" id="IPR050090">
    <property type="entry name" value="Tyrosine_recombinase_XerCD"/>
</dbReference>
<dbReference type="SUPFAM" id="SSF56349">
    <property type="entry name" value="DNA breaking-rejoining enzymes"/>
    <property type="match status" value="1"/>
</dbReference>
<evidence type="ECO:0000256" key="1">
    <source>
        <dbReference type="ARBA" id="ARBA00023172"/>
    </source>
</evidence>
<name>A0ABY7PT46_9BACT</name>
<dbReference type="InterPro" id="IPR002104">
    <property type="entry name" value="Integrase_catalytic"/>
</dbReference>
<dbReference type="RefSeq" id="WP_270128672.1">
    <property type="nucleotide sequence ID" value="NZ_CP115396.1"/>
</dbReference>
<evidence type="ECO:0000313" key="3">
    <source>
        <dbReference type="EMBL" id="WBO86082.1"/>
    </source>
</evidence>
<proteinExistence type="predicted"/>
<dbReference type="Pfam" id="PF00589">
    <property type="entry name" value="Phage_integrase"/>
    <property type="match status" value="1"/>
</dbReference>
<evidence type="ECO:0000259" key="2">
    <source>
        <dbReference type="PROSITE" id="PS51898"/>
    </source>
</evidence>